<dbReference type="GO" id="GO:0006614">
    <property type="term" value="P:SRP-dependent cotranslational protein targeting to membrane"/>
    <property type="evidence" value="ECO:0007669"/>
    <property type="project" value="InterPro"/>
</dbReference>
<dbReference type="Gene3D" id="3.30.720.10">
    <property type="entry name" value="Signal recognition particle alu RNA binding heterodimer, srp9/1"/>
    <property type="match status" value="1"/>
</dbReference>
<comment type="similarity">
    <text evidence="2 9">Belongs to the SRP9 family.</text>
</comment>
<evidence type="ECO:0000256" key="2">
    <source>
        <dbReference type="ARBA" id="ARBA00009193"/>
    </source>
</evidence>
<keyword evidence="5 9" id="KW-0694">RNA-binding</keyword>
<evidence type="ECO:0000256" key="3">
    <source>
        <dbReference type="ARBA" id="ARBA00020414"/>
    </source>
</evidence>
<evidence type="ECO:0000259" key="10">
    <source>
        <dbReference type="Pfam" id="PF05486"/>
    </source>
</evidence>
<feature type="domain" description="SRP9" evidence="10">
    <location>
        <begin position="3"/>
        <end position="72"/>
    </location>
</feature>
<comment type="caution">
    <text evidence="11">The sequence shown here is derived from an EMBL/GenBank/DDBJ whole genome shotgun (WGS) entry which is preliminary data.</text>
</comment>
<dbReference type="PANTHER" id="PTHR12834">
    <property type="entry name" value="SIGNAL RECOGNITION PARTICLE 9 KDA PROTEIN"/>
    <property type="match status" value="1"/>
</dbReference>
<evidence type="ECO:0000313" key="11">
    <source>
        <dbReference type="EMBL" id="ODN04646.1"/>
    </source>
</evidence>
<name>A0A1D2NI40_ORCCI</name>
<accession>A0A1D2NI40</accession>
<dbReference type="PIRSF" id="PIRSF017029">
    <property type="entry name" value="Signal_recog_particle_SRP9"/>
    <property type="match status" value="1"/>
</dbReference>
<keyword evidence="7 9" id="KW-0687">Ribonucleoprotein</keyword>
<dbReference type="PANTHER" id="PTHR12834:SF12">
    <property type="entry name" value="SIGNAL RECOGNITION PARTICLE 9 KDA PROTEIN"/>
    <property type="match status" value="1"/>
</dbReference>
<comment type="function">
    <text evidence="8 9">Component of the signal recognition particle (SRP) complex, a ribonucleoprotein complex that mediates the cotranslational targeting of secretory and membrane proteins to the endoplasmic reticulum (ER). SRP9 together with SRP14 and the Alu portion of the SRP RNA, constitutes the elongation arrest domain of SRP. The complex of SRP9 and SRP14 is required for SRP RNA binding.</text>
</comment>
<reference evidence="11 12" key="1">
    <citation type="journal article" date="2016" name="Genome Biol. Evol.">
        <title>Gene Family Evolution Reflects Adaptation to Soil Environmental Stressors in the Genome of the Collembolan Orchesella cincta.</title>
        <authorList>
            <person name="Faddeeva-Vakhrusheva A."/>
            <person name="Derks M.F."/>
            <person name="Anvar S.Y."/>
            <person name="Agamennone V."/>
            <person name="Suring W."/>
            <person name="Smit S."/>
            <person name="van Straalen N.M."/>
            <person name="Roelofs D."/>
        </authorList>
    </citation>
    <scope>NUCLEOTIDE SEQUENCE [LARGE SCALE GENOMIC DNA]</scope>
    <source>
        <tissue evidence="11">Mixed pool</tissue>
    </source>
</reference>
<dbReference type="SUPFAM" id="SSF54762">
    <property type="entry name" value="Signal recognition particle alu RNA binding heterodimer, SRP9/14"/>
    <property type="match status" value="1"/>
</dbReference>
<comment type="subcellular location">
    <subcellularLocation>
        <location evidence="1 9">Cytoplasm</location>
    </subcellularLocation>
</comment>
<evidence type="ECO:0000256" key="9">
    <source>
        <dbReference type="PIRNR" id="PIRNR017029"/>
    </source>
</evidence>
<dbReference type="STRING" id="48709.A0A1D2NI40"/>
<dbReference type="GO" id="GO:0045900">
    <property type="term" value="P:negative regulation of translational elongation"/>
    <property type="evidence" value="ECO:0007669"/>
    <property type="project" value="InterPro"/>
</dbReference>
<keyword evidence="4 9" id="KW-0963">Cytoplasm</keyword>
<gene>
    <name evidence="11" type="ORF">Ocin01_02031</name>
</gene>
<sequence length="77" mass="9304">MYLKTYDDWEKAAERLYLQNPDTARYSIIYQHNKGLFKVKMTDDATCVQYRSESMQEFKKMEKFVSNLLRHMASTEH</sequence>
<dbReference type="InterPro" id="IPR039432">
    <property type="entry name" value="SRP9_dom"/>
</dbReference>
<evidence type="ECO:0000256" key="6">
    <source>
        <dbReference type="ARBA" id="ARBA00023135"/>
    </source>
</evidence>
<evidence type="ECO:0000313" key="12">
    <source>
        <dbReference type="Proteomes" id="UP000094527"/>
    </source>
</evidence>
<dbReference type="InterPro" id="IPR008832">
    <property type="entry name" value="SRP9"/>
</dbReference>
<proteinExistence type="inferred from homology"/>
<evidence type="ECO:0000256" key="5">
    <source>
        <dbReference type="ARBA" id="ARBA00022884"/>
    </source>
</evidence>
<dbReference type="EMBL" id="LJIJ01000038">
    <property type="protein sequence ID" value="ODN04646.1"/>
    <property type="molecule type" value="Genomic_DNA"/>
</dbReference>
<dbReference type="GO" id="GO:0005786">
    <property type="term" value="C:signal recognition particle, endoplasmic reticulum targeting"/>
    <property type="evidence" value="ECO:0007669"/>
    <property type="project" value="UniProtKB-KW"/>
</dbReference>
<dbReference type="InterPro" id="IPR009018">
    <property type="entry name" value="Signal_recog_particle_SRP9/14"/>
</dbReference>
<dbReference type="AlphaFoldDB" id="A0A1D2NI40"/>
<evidence type="ECO:0000256" key="7">
    <source>
        <dbReference type="ARBA" id="ARBA00023274"/>
    </source>
</evidence>
<dbReference type="InterPro" id="IPR039914">
    <property type="entry name" value="SRP9-like"/>
</dbReference>
<keyword evidence="12" id="KW-1185">Reference proteome</keyword>
<evidence type="ECO:0000256" key="4">
    <source>
        <dbReference type="ARBA" id="ARBA00022490"/>
    </source>
</evidence>
<dbReference type="GO" id="GO:0008312">
    <property type="term" value="F:7S RNA binding"/>
    <property type="evidence" value="ECO:0007669"/>
    <property type="project" value="InterPro"/>
</dbReference>
<organism evidence="11 12">
    <name type="scientific">Orchesella cincta</name>
    <name type="common">Springtail</name>
    <name type="synonym">Podura cincta</name>
    <dbReference type="NCBI Taxonomy" id="48709"/>
    <lineage>
        <taxon>Eukaryota</taxon>
        <taxon>Metazoa</taxon>
        <taxon>Ecdysozoa</taxon>
        <taxon>Arthropoda</taxon>
        <taxon>Hexapoda</taxon>
        <taxon>Collembola</taxon>
        <taxon>Entomobryomorpha</taxon>
        <taxon>Entomobryoidea</taxon>
        <taxon>Orchesellidae</taxon>
        <taxon>Orchesellinae</taxon>
        <taxon>Orchesella</taxon>
    </lineage>
</organism>
<dbReference type="OMA" id="DPMKVRF"/>
<keyword evidence="6 9" id="KW-0733">Signal recognition particle</keyword>
<dbReference type="Pfam" id="PF05486">
    <property type="entry name" value="SRP9-21"/>
    <property type="match status" value="1"/>
</dbReference>
<dbReference type="OrthoDB" id="360923at2759"/>
<dbReference type="Proteomes" id="UP000094527">
    <property type="component" value="Unassembled WGS sequence"/>
</dbReference>
<evidence type="ECO:0000256" key="1">
    <source>
        <dbReference type="ARBA" id="ARBA00004496"/>
    </source>
</evidence>
<evidence type="ECO:0000256" key="8">
    <source>
        <dbReference type="ARBA" id="ARBA00045462"/>
    </source>
</evidence>
<protein>
    <recommendedName>
        <fullName evidence="3 9">Signal recognition particle 9 kDa protein</fullName>
        <shortName evidence="9">SRP9</shortName>
    </recommendedName>
</protein>